<dbReference type="GO" id="GO:0005886">
    <property type="term" value="C:plasma membrane"/>
    <property type="evidence" value="ECO:0007669"/>
    <property type="project" value="TreeGrafter"/>
</dbReference>
<dbReference type="GeneID" id="105980184"/>
<dbReference type="CTD" id="339977"/>
<dbReference type="RefSeq" id="XP_012864373.1">
    <property type="nucleotide sequence ID" value="XM_013008919.1"/>
</dbReference>
<feature type="region of interest" description="Disordered" evidence="3">
    <location>
        <begin position="852"/>
        <end position="876"/>
    </location>
</feature>
<dbReference type="KEGG" id="dord:105980184"/>
<accession>A0A1S3EJ04</accession>
<dbReference type="Pfam" id="PF13855">
    <property type="entry name" value="LRR_8"/>
    <property type="match status" value="2"/>
</dbReference>
<evidence type="ECO:0000313" key="6">
    <source>
        <dbReference type="Proteomes" id="UP000081671"/>
    </source>
</evidence>
<feature type="region of interest" description="Disordered" evidence="3">
    <location>
        <begin position="704"/>
        <end position="755"/>
    </location>
</feature>
<dbReference type="InterPro" id="IPR003591">
    <property type="entry name" value="Leu-rich_rpt_typical-subtyp"/>
</dbReference>
<keyword evidence="6" id="KW-1185">Reference proteome</keyword>
<evidence type="ECO:0000256" key="1">
    <source>
        <dbReference type="ARBA" id="ARBA00022614"/>
    </source>
</evidence>
<dbReference type="PROSITE" id="PS51450">
    <property type="entry name" value="LRR"/>
    <property type="match status" value="1"/>
</dbReference>
<gene>
    <name evidence="7" type="primary">Lrrc66</name>
</gene>
<feature type="transmembrane region" description="Helical" evidence="4">
    <location>
        <begin position="374"/>
        <end position="396"/>
    </location>
</feature>
<keyword evidence="4" id="KW-1133">Transmembrane helix</keyword>
<dbReference type="Gene3D" id="3.80.10.10">
    <property type="entry name" value="Ribonuclease Inhibitor"/>
    <property type="match status" value="1"/>
</dbReference>
<organism evidence="6 7">
    <name type="scientific">Dipodomys ordii</name>
    <name type="common">Ord's kangaroo rat</name>
    <dbReference type="NCBI Taxonomy" id="10020"/>
    <lineage>
        <taxon>Eukaryota</taxon>
        <taxon>Metazoa</taxon>
        <taxon>Chordata</taxon>
        <taxon>Craniata</taxon>
        <taxon>Vertebrata</taxon>
        <taxon>Euteleostomi</taxon>
        <taxon>Mammalia</taxon>
        <taxon>Eutheria</taxon>
        <taxon>Euarchontoglires</taxon>
        <taxon>Glires</taxon>
        <taxon>Rodentia</taxon>
        <taxon>Castorimorpha</taxon>
        <taxon>Heteromyidae</taxon>
        <taxon>Dipodomyinae</taxon>
        <taxon>Dipodomys</taxon>
    </lineage>
</organism>
<sequence length="876" mass="98356">MMKNLSIATLVTSLVFTGIMAEPSRESSIFSNSEDQWNEYLLTNCSFTEEHFPPPDESEIVATVDVSFHFLKVLFHSPTKQGQEIEHLDPSNDIIWKIISCPLEHVHALEILNLSDSVIHSISLDLPGPHSSQLRLHRSSLQHELPFLKVLSLQRNKLRDIPTGLWKLKSLQSLDLSFNGILQVGVSDFHSCLQLEHIYLKSNKIFKIHPEAFKDLKKLKVVDLSNNALTTILPVMIIALEFPHLEVNVADNKWQCDDSFTVFQSCISESWRKTWDVICNKSIGNEDSYSEIPKSRTFREIHLSHINQNPVKSLIRSKAERPGEGMYLRVSPLMKDAPVDSDLREKQTLWPRGIRNTWNVRATGEEDNDNTPDLALAVCLSVFITFILAFCLGFFIRPCIDRLWAQRCTKSPSSNNTYSNEGFYDEIEASSSTRHPRKDLHPAFHQNLCKNQNPSQVTLPTSHTTIIPDGTLGNGRKEPGRWQSTEQCGNKAGSRSVSMLPNGQADLSPLCRHPKIDHHQLISSAQDHIYRNDMIWESDYDTVAQEYSPPEHSVNVSPMAGTFGTVSGTIHHNLKELDLRKVADSPSRIATNERTQGSGESKKRCLEQLSVETTGPHMECSKEIQVNNFISLPYTQHPGLLGANTEKELPDLCSADIYSEPENGEPSTLLPRWRSGLQDIPAPDEPVQKDVPFGLQYGLESDYDSDEGSLFTLSSEGSEDTRNVTKEEEHGEGSGGASQPLQIEDSEEHKDNVTSVEHLEDSITFQKILEKYETEEDHFGKPPISRADSGLCEAHLQSASNISVSEDALIWPRSLDNPPLSDEIGVFTCDYDRVLQPGAVEWQCSLRDLQFSNVDNLSPTPPPSTDDPKEPAMERT</sequence>
<dbReference type="Proteomes" id="UP000081671">
    <property type="component" value="Unplaced"/>
</dbReference>
<evidence type="ECO:0000256" key="2">
    <source>
        <dbReference type="ARBA" id="ARBA00022737"/>
    </source>
</evidence>
<dbReference type="InterPro" id="IPR001611">
    <property type="entry name" value="Leu-rich_rpt"/>
</dbReference>
<evidence type="ECO:0000256" key="4">
    <source>
        <dbReference type="SAM" id="Phobius"/>
    </source>
</evidence>
<name>A0A1S3EJ04_DIPOR</name>
<keyword evidence="2" id="KW-0677">Repeat</keyword>
<keyword evidence="5" id="KW-0732">Signal</keyword>
<dbReference type="SMART" id="SM00369">
    <property type="entry name" value="LRR_TYP"/>
    <property type="match status" value="5"/>
</dbReference>
<keyword evidence="4" id="KW-0812">Transmembrane</keyword>
<dbReference type="SUPFAM" id="SSF52058">
    <property type="entry name" value="L domain-like"/>
    <property type="match status" value="1"/>
</dbReference>
<dbReference type="PANTHER" id="PTHR24369">
    <property type="entry name" value="ANTIGEN BSP, PUTATIVE-RELATED"/>
    <property type="match status" value="1"/>
</dbReference>
<dbReference type="InterPro" id="IPR050541">
    <property type="entry name" value="LRR_TM_domain-containing"/>
</dbReference>
<feature type="signal peptide" evidence="5">
    <location>
        <begin position="1"/>
        <end position="21"/>
    </location>
</feature>
<reference evidence="7" key="1">
    <citation type="submission" date="2025-08" db="UniProtKB">
        <authorList>
            <consortium name="RefSeq"/>
        </authorList>
    </citation>
    <scope>IDENTIFICATION</scope>
    <source>
        <tissue evidence="7">Kidney</tissue>
    </source>
</reference>
<evidence type="ECO:0000256" key="5">
    <source>
        <dbReference type="SAM" id="SignalP"/>
    </source>
</evidence>
<dbReference type="InParanoid" id="A0A1S3EJ04"/>
<keyword evidence="4" id="KW-0472">Membrane</keyword>
<dbReference type="InterPro" id="IPR032675">
    <property type="entry name" value="LRR_dom_sf"/>
</dbReference>
<feature type="compositionally biased region" description="Basic and acidic residues" evidence="3">
    <location>
        <begin position="866"/>
        <end position="876"/>
    </location>
</feature>
<evidence type="ECO:0000256" key="3">
    <source>
        <dbReference type="SAM" id="MobiDB-lite"/>
    </source>
</evidence>
<feature type="compositionally biased region" description="Basic and acidic residues" evidence="3">
    <location>
        <begin position="719"/>
        <end position="732"/>
    </location>
</feature>
<dbReference type="AlphaFoldDB" id="A0A1S3EJ04"/>
<feature type="compositionally biased region" description="Polar residues" evidence="3">
    <location>
        <begin position="482"/>
        <end position="497"/>
    </location>
</feature>
<keyword evidence="1" id="KW-0433">Leucine-rich repeat</keyword>
<proteinExistence type="predicted"/>
<dbReference type="OrthoDB" id="660555at2759"/>
<feature type="chain" id="PRO_5010229992" evidence="5">
    <location>
        <begin position="22"/>
        <end position="876"/>
    </location>
</feature>
<feature type="compositionally biased region" description="Polar residues" evidence="3">
    <location>
        <begin position="451"/>
        <end position="465"/>
    </location>
</feature>
<feature type="region of interest" description="Disordered" evidence="3">
    <location>
        <begin position="451"/>
        <end position="497"/>
    </location>
</feature>
<dbReference type="PANTHER" id="PTHR24369:SF213">
    <property type="entry name" value="INSULIN LIKE GROWTH FACTOR BINDING PROTEIN ACID LABILE SUBUNIT"/>
    <property type="match status" value="1"/>
</dbReference>
<evidence type="ECO:0000313" key="7">
    <source>
        <dbReference type="RefSeq" id="XP_012864373.1"/>
    </source>
</evidence>
<protein>
    <submittedName>
        <fullName evidence="7">Leucine-rich repeat-containing protein 66</fullName>
    </submittedName>
</protein>